<dbReference type="Gene3D" id="3.90.470.20">
    <property type="entry name" value="4'-phosphopantetheinyl transferase domain"/>
    <property type="match status" value="1"/>
</dbReference>
<sequence length="226" mass="24020">MARVAAVEVWTADVSAAERAERLLSDAEVERAGRFRSEPARRLFVVSRAVQRVVGAARLGVPVGDVVIDRTCRLCADTGHGKPSYAGRPELDFSVSHSGTLVALALSAECRVGLDVEEADRRATTANLTDRVLTADERASGLPFLTLWTRKEATVKLTGHGLTVPFEALSCEGKAVRVLSPPDGWPSAPIHLTAVPVPVGYHATLATLAHPPTVTLHRAEPLLAAA</sequence>
<dbReference type="GO" id="GO:0008897">
    <property type="term" value="F:holo-[acyl-carrier-protein] synthase activity"/>
    <property type="evidence" value="ECO:0007669"/>
    <property type="project" value="InterPro"/>
</dbReference>
<feature type="domain" description="4'-phosphopantetheinyl transferase N-terminal" evidence="4">
    <location>
        <begin position="10"/>
        <end position="105"/>
    </location>
</feature>
<comment type="caution">
    <text evidence="5">The sequence shown here is derived from an EMBL/GenBank/DDBJ whole genome shotgun (WGS) entry which is preliminary data.</text>
</comment>
<protein>
    <submittedName>
        <fullName evidence="5">4'-phosphopantetheinyl transferase</fullName>
    </submittedName>
</protein>
<dbReference type="Pfam" id="PF01648">
    <property type="entry name" value="ACPS"/>
    <property type="match status" value="1"/>
</dbReference>
<dbReference type="EMBL" id="BOMB01000009">
    <property type="protein sequence ID" value="GID10711.1"/>
    <property type="molecule type" value="Genomic_DNA"/>
</dbReference>
<reference evidence="5" key="1">
    <citation type="submission" date="2021-01" db="EMBL/GenBank/DDBJ databases">
        <title>Whole genome shotgun sequence of Actinocatenispora rupis NBRC 107355.</title>
        <authorList>
            <person name="Komaki H."/>
            <person name="Tamura T."/>
        </authorList>
    </citation>
    <scope>NUCLEOTIDE SEQUENCE</scope>
    <source>
        <strain evidence="5">NBRC 107355</strain>
    </source>
</reference>
<keyword evidence="6" id="KW-1185">Reference proteome</keyword>
<dbReference type="SUPFAM" id="SSF56214">
    <property type="entry name" value="4'-phosphopantetheinyl transferase"/>
    <property type="match status" value="2"/>
</dbReference>
<dbReference type="Proteomes" id="UP000612808">
    <property type="component" value="Unassembled WGS sequence"/>
</dbReference>
<dbReference type="InterPro" id="IPR037143">
    <property type="entry name" value="4-PPantetheinyl_Trfase_dom_sf"/>
</dbReference>
<dbReference type="InterPro" id="IPR055066">
    <property type="entry name" value="AASDHPPT_N"/>
</dbReference>
<organism evidence="5 6">
    <name type="scientific">Actinocatenispora rupis</name>
    <dbReference type="NCBI Taxonomy" id="519421"/>
    <lineage>
        <taxon>Bacteria</taxon>
        <taxon>Bacillati</taxon>
        <taxon>Actinomycetota</taxon>
        <taxon>Actinomycetes</taxon>
        <taxon>Micromonosporales</taxon>
        <taxon>Micromonosporaceae</taxon>
        <taxon>Actinocatenispora</taxon>
    </lineage>
</organism>
<dbReference type="InterPro" id="IPR050559">
    <property type="entry name" value="P-Pant_transferase_sf"/>
</dbReference>
<dbReference type="InterPro" id="IPR008278">
    <property type="entry name" value="4-PPantetheinyl_Trfase_dom"/>
</dbReference>
<evidence type="ECO:0000256" key="2">
    <source>
        <dbReference type="ARBA" id="ARBA00022679"/>
    </source>
</evidence>
<comment type="similarity">
    <text evidence="1">Belongs to the P-Pant transferase superfamily. Gsp/Sfp/HetI/AcpT family.</text>
</comment>
<dbReference type="Pfam" id="PF22624">
    <property type="entry name" value="AASDHPPT_N"/>
    <property type="match status" value="1"/>
</dbReference>
<feature type="domain" description="4'-phosphopantetheinyl transferase" evidence="3">
    <location>
        <begin position="111"/>
        <end position="173"/>
    </location>
</feature>
<keyword evidence="2 5" id="KW-0808">Transferase</keyword>
<name>A0A8J3J343_9ACTN</name>
<proteinExistence type="inferred from homology"/>
<dbReference type="GO" id="GO:0005829">
    <property type="term" value="C:cytosol"/>
    <property type="evidence" value="ECO:0007669"/>
    <property type="project" value="TreeGrafter"/>
</dbReference>
<evidence type="ECO:0000313" key="5">
    <source>
        <dbReference type="EMBL" id="GID10711.1"/>
    </source>
</evidence>
<evidence type="ECO:0000259" key="3">
    <source>
        <dbReference type="Pfam" id="PF01648"/>
    </source>
</evidence>
<evidence type="ECO:0000256" key="1">
    <source>
        <dbReference type="ARBA" id="ARBA00010990"/>
    </source>
</evidence>
<evidence type="ECO:0000259" key="4">
    <source>
        <dbReference type="Pfam" id="PF22624"/>
    </source>
</evidence>
<dbReference type="GO" id="GO:0000287">
    <property type="term" value="F:magnesium ion binding"/>
    <property type="evidence" value="ECO:0007669"/>
    <property type="project" value="InterPro"/>
</dbReference>
<accession>A0A8J3J343</accession>
<dbReference type="GO" id="GO:0019878">
    <property type="term" value="P:lysine biosynthetic process via aminoadipic acid"/>
    <property type="evidence" value="ECO:0007669"/>
    <property type="project" value="TreeGrafter"/>
</dbReference>
<dbReference type="AlphaFoldDB" id="A0A8J3J343"/>
<evidence type="ECO:0000313" key="6">
    <source>
        <dbReference type="Proteomes" id="UP000612808"/>
    </source>
</evidence>
<dbReference type="PANTHER" id="PTHR12215">
    <property type="entry name" value="PHOSPHOPANTETHEINE TRANSFERASE"/>
    <property type="match status" value="1"/>
</dbReference>
<dbReference type="PANTHER" id="PTHR12215:SF10">
    <property type="entry name" value="L-AMINOADIPATE-SEMIALDEHYDE DEHYDROGENASE-PHOSPHOPANTETHEINYL TRANSFERASE"/>
    <property type="match status" value="1"/>
</dbReference>
<gene>
    <name evidence="5" type="ORF">Aru02nite_16000</name>
</gene>